<evidence type="ECO:0000313" key="2">
    <source>
        <dbReference type="EMBL" id="KNC95856.1"/>
    </source>
</evidence>
<dbReference type="EMBL" id="KQ257474">
    <property type="protein sequence ID" value="KNC95856.1"/>
    <property type="molecule type" value="Genomic_DNA"/>
</dbReference>
<dbReference type="AlphaFoldDB" id="A0A0L0H4L6"/>
<feature type="region of interest" description="Disordered" evidence="1">
    <location>
        <begin position="1"/>
        <end position="40"/>
    </location>
</feature>
<evidence type="ECO:0000256" key="1">
    <source>
        <dbReference type="SAM" id="MobiDB-lite"/>
    </source>
</evidence>
<dbReference type="GeneID" id="27691864"/>
<feature type="compositionally biased region" description="Acidic residues" evidence="1">
    <location>
        <begin position="191"/>
        <end position="202"/>
    </location>
</feature>
<keyword evidence="3" id="KW-1185">Reference proteome</keyword>
<dbReference type="OMA" id="HKISEEW"/>
<dbReference type="Proteomes" id="UP000053201">
    <property type="component" value="Unassembled WGS sequence"/>
</dbReference>
<feature type="region of interest" description="Disordered" evidence="1">
    <location>
        <begin position="189"/>
        <end position="215"/>
    </location>
</feature>
<gene>
    <name evidence="2" type="ORF">SPPG_08721</name>
</gene>
<proteinExistence type="predicted"/>
<organism evidence="2 3">
    <name type="scientific">Spizellomyces punctatus (strain DAOM BR117)</name>
    <dbReference type="NCBI Taxonomy" id="645134"/>
    <lineage>
        <taxon>Eukaryota</taxon>
        <taxon>Fungi</taxon>
        <taxon>Fungi incertae sedis</taxon>
        <taxon>Chytridiomycota</taxon>
        <taxon>Chytridiomycota incertae sedis</taxon>
        <taxon>Chytridiomycetes</taxon>
        <taxon>Spizellomycetales</taxon>
        <taxon>Spizellomycetaceae</taxon>
        <taxon>Spizellomyces</taxon>
    </lineage>
</organism>
<evidence type="ECO:0000313" key="3">
    <source>
        <dbReference type="Proteomes" id="UP000053201"/>
    </source>
</evidence>
<name>A0A0L0H4L6_SPIPD</name>
<feature type="compositionally biased region" description="Low complexity" evidence="1">
    <location>
        <begin position="7"/>
        <end position="24"/>
    </location>
</feature>
<dbReference type="InParanoid" id="A0A0L0H4L6"/>
<sequence>MTPNVRPASPAAPSSDPAGAAGESRGTKRSQSDVDGETKKRKVTLRNGFVKISDKTRQELSVPNYWANTKLIDWSVLGFAGNCVASHDCVEWTLDNIKEEILHDITVLKGVLTLVKAVRILRAMEKKVRGETEDLAVRVFCNAVNKARYQEIAAAQFASKVSGVIGAKSIMYTEAAGIVCADLQPAGRPEIDEDSVNEDNDTANDHDQGTPRPNLNTFEPLNQHRSADMVCAPTEGHRADDLLAALVPEANLSSQPSLFQRLKDAFEQYKSQVADDFTVENICDVRRRSPFLLAGYVDEADYQELLDMEIKPMEDLLKPSIEAVVDKFFNQDFDAKNWRRRREKLLDVMDDDIDAKKMRHVLYEVTPAYFEAIFSDRNILLEKSYEEAPYALKFVHPLLRHIIRDFSSLQYEGGDVALISVRERKRREDQDGTGERADGVVYSSTGRELASVEISKPYPPQQKFVDDLGQLGRTSKDIINNMIVQNVLNDEHIPSDLKAYECQVYNHRLSLSYMKLVHSVYFKVEYDREALPRTAKDLPNLSKIVKMIFCWVQSMAQYSELCENQRTKSRRLSSLRNMRSAYELAENRPRSTRKKTYMVLNKF</sequence>
<protein>
    <submittedName>
        <fullName evidence="2">Uncharacterized protein</fullName>
    </submittedName>
</protein>
<reference evidence="2 3" key="1">
    <citation type="submission" date="2009-08" db="EMBL/GenBank/DDBJ databases">
        <title>The Genome Sequence of Spizellomyces punctatus strain DAOM BR117.</title>
        <authorList>
            <consortium name="The Broad Institute Genome Sequencing Platform"/>
            <person name="Russ C."/>
            <person name="Cuomo C."/>
            <person name="Shea T."/>
            <person name="Young S.K."/>
            <person name="Zeng Q."/>
            <person name="Koehrsen M."/>
            <person name="Haas B."/>
            <person name="Borodovsky M."/>
            <person name="Guigo R."/>
            <person name="Alvarado L."/>
            <person name="Berlin A."/>
            <person name="Bochicchio J."/>
            <person name="Borenstein D."/>
            <person name="Chapman S."/>
            <person name="Chen Z."/>
            <person name="Engels R."/>
            <person name="Freedman E."/>
            <person name="Gellesch M."/>
            <person name="Goldberg J."/>
            <person name="Griggs A."/>
            <person name="Gujja S."/>
            <person name="Heiman D."/>
            <person name="Hepburn T."/>
            <person name="Howarth C."/>
            <person name="Jen D."/>
            <person name="Larson L."/>
            <person name="Lewis B."/>
            <person name="Mehta T."/>
            <person name="Park D."/>
            <person name="Pearson M."/>
            <person name="Roberts A."/>
            <person name="Saif S."/>
            <person name="Shenoy N."/>
            <person name="Sisk P."/>
            <person name="Stolte C."/>
            <person name="Sykes S."/>
            <person name="Thomson T."/>
            <person name="Walk T."/>
            <person name="White J."/>
            <person name="Yandava C."/>
            <person name="Burger G."/>
            <person name="Gray M.W."/>
            <person name="Holland P.W.H."/>
            <person name="King N."/>
            <person name="Lang F.B.F."/>
            <person name="Roger A.J."/>
            <person name="Ruiz-Trillo I."/>
            <person name="Lander E."/>
            <person name="Nusbaum C."/>
        </authorList>
    </citation>
    <scope>NUCLEOTIDE SEQUENCE [LARGE SCALE GENOMIC DNA]</scope>
    <source>
        <strain evidence="2 3">DAOM BR117</strain>
    </source>
</reference>
<accession>A0A0L0H4L6</accession>
<dbReference type="OrthoDB" id="15001at2759"/>
<dbReference type="RefSeq" id="XP_016603896.1">
    <property type="nucleotide sequence ID" value="XM_016756876.1"/>
</dbReference>
<dbReference type="VEuPathDB" id="FungiDB:SPPG_08721"/>